<name>A0A834I8Z2_RHYFE</name>
<feature type="region of interest" description="Disordered" evidence="1">
    <location>
        <begin position="74"/>
        <end position="114"/>
    </location>
</feature>
<keyword evidence="3" id="KW-1185">Reference proteome</keyword>
<dbReference type="EMBL" id="JAACXV010013313">
    <property type="protein sequence ID" value="KAF7273743.1"/>
    <property type="molecule type" value="Genomic_DNA"/>
</dbReference>
<protein>
    <submittedName>
        <fullName evidence="2">Uncharacterized protein</fullName>
    </submittedName>
</protein>
<organism evidence="2 3">
    <name type="scientific">Rhynchophorus ferrugineus</name>
    <name type="common">Red palm weevil</name>
    <name type="synonym">Curculio ferrugineus</name>
    <dbReference type="NCBI Taxonomy" id="354439"/>
    <lineage>
        <taxon>Eukaryota</taxon>
        <taxon>Metazoa</taxon>
        <taxon>Ecdysozoa</taxon>
        <taxon>Arthropoda</taxon>
        <taxon>Hexapoda</taxon>
        <taxon>Insecta</taxon>
        <taxon>Pterygota</taxon>
        <taxon>Neoptera</taxon>
        <taxon>Endopterygota</taxon>
        <taxon>Coleoptera</taxon>
        <taxon>Polyphaga</taxon>
        <taxon>Cucujiformia</taxon>
        <taxon>Curculionidae</taxon>
        <taxon>Dryophthorinae</taxon>
        <taxon>Rhynchophorus</taxon>
    </lineage>
</organism>
<proteinExistence type="predicted"/>
<comment type="caution">
    <text evidence="2">The sequence shown here is derived from an EMBL/GenBank/DDBJ whole genome shotgun (WGS) entry which is preliminary data.</text>
</comment>
<accession>A0A834I8Z2</accession>
<sequence>MSSGTSKTLIKYNKGGGSVCAKFLDLCVCSFYMSPSMSTVDLNGVKEATTAYISEKKKEPIGIRSRVYRNSVSYSKIIHNKPNSNHKSKESQKLKQAPRVKEIEERRQMKNSRS</sequence>
<reference evidence="2" key="1">
    <citation type="submission" date="2020-08" db="EMBL/GenBank/DDBJ databases">
        <title>Genome sequencing and assembly of the red palm weevil Rhynchophorus ferrugineus.</title>
        <authorList>
            <person name="Dias G.B."/>
            <person name="Bergman C.M."/>
            <person name="Manee M."/>
        </authorList>
    </citation>
    <scope>NUCLEOTIDE SEQUENCE</scope>
    <source>
        <strain evidence="2">AA-2017</strain>
        <tissue evidence="2">Whole larva</tissue>
    </source>
</reference>
<dbReference type="AlphaFoldDB" id="A0A834I8Z2"/>
<evidence type="ECO:0000256" key="1">
    <source>
        <dbReference type="SAM" id="MobiDB-lite"/>
    </source>
</evidence>
<gene>
    <name evidence="2" type="ORF">GWI33_013562</name>
</gene>
<evidence type="ECO:0000313" key="3">
    <source>
        <dbReference type="Proteomes" id="UP000625711"/>
    </source>
</evidence>
<feature type="compositionally biased region" description="Basic and acidic residues" evidence="1">
    <location>
        <begin position="87"/>
        <end position="108"/>
    </location>
</feature>
<dbReference type="Proteomes" id="UP000625711">
    <property type="component" value="Unassembled WGS sequence"/>
</dbReference>
<evidence type="ECO:0000313" key="2">
    <source>
        <dbReference type="EMBL" id="KAF7273743.1"/>
    </source>
</evidence>